<feature type="region of interest" description="Disordered" evidence="5">
    <location>
        <begin position="1"/>
        <end position="45"/>
    </location>
</feature>
<comment type="caution">
    <text evidence="6">The sequence shown here is derived from an EMBL/GenBank/DDBJ whole genome shotgun (WGS) entry which is preliminary data.</text>
</comment>
<feature type="compositionally biased region" description="Basic and acidic residues" evidence="5">
    <location>
        <begin position="114"/>
        <end position="126"/>
    </location>
</feature>
<gene>
    <name evidence="6" type="ORF">CSUI_004348</name>
</gene>
<dbReference type="GO" id="GO:0003729">
    <property type="term" value="F:mRNA binding"/>
    <property type="evidence" value="ECO:0007669"/>
    <property type="project" value="TreeGrafter"/>
</dbReference>
<proteinExistence type="inferred from homology"/>
<comment type="similarity">
    <text evidence="2">Belongs to the DCP1 family.</text>
</comment>
<dbReference type="Proteomes" id="UP000221165">
    <property type="component" value="Unassembled WGS sequence"/>
</dbReference>
<dbReference type="AlphaFoldDB" id="A0A2C6KZ18"/>
<dbReference type="Gene3D" id="2.30.29.30">
    <property type="entry name" value="Pleckstrin-homology domain (PH domain)/Phosphotyrosine-binding domain (PTB)"/>
    <property type="match status" value="1"/>
</dbReference>
<evidence type="ECO:0000313" key="6">
    <source>
        <dbReference type="EMBL" id="PHJ21799.1"/>
    </source>
</evidence>
<dbReference type="Pfam" id="PF06058">
    <property type="entry name" value="DCP1"/>
    <property type="match status" value="2"/>
</dbReference>
<feature type="region of interest" description="Disordered" evidence="5">
    <location>
        <begin position="258"/>
        <end position="314"/>
    </location>
</feature>
<reference evidence="6 7" key="1">
    <citation type="journal article" date="2017" name="Int. J. Parasitol.">
        <title>The genome of the protozoan parasite Cystoisospora suis and a reverse vaccinology approach to identify vaccine candidates.</title>
        <authorList>
            <person name="Palmieri N."/>
            <person name="Shrestha A."/>
            <person name="Ruttkowski B."/>
            <person name="Beck T."/>
            <person name="Vogl C."/>
            <person name="Tomley F."/>
            <person name="Blake D.P."/>
            <person name="Joachim A."/>
        </authorList>
    </citation>
    <scope>NUCLEOTIDE SEQUENCE [LARGE SCALE GENOMIC DNA]</scope>
    <source>
        <strain evidence="6 7">Wien I</strain>
    </source>
</reference>
<dbReference type="GO" id="GO:0000932">
    <property type="term" value="C:P-body"/>
    <property type="evidence" value="ECO:0007669"/>
    <property type="project" value="TreeGrafter"/>
</dbReference>
<feature type="compositionally biased region" description="Low complexity" evidence="5">
    <location>
        <begin position="258"/>
        <end position="281"/>
    </location>
</feature>
<dbReference type="PANTHER" id="PTHR16290:SF0">
    <property type="entry name" value="DECAPPING PROTEIN 1, ISOFORM A"/>
    <property type="match status" value="1"/>
</dbReference>
<evidence type="ECO:0000256" key="3">
    <source>
        <dbReference type="ARBA" id="ARBA00022490"/>
    </source>
</evidence>
<feature type="compositionally biased region" description="Basic residues" evidence="5">
    <location>
        <begin position="20"/>
        <end position="31"/>
    </location>
</feature>
<organism evidence="6 7">
    <name type="scientific">Cystoisospora suis</name>
    <dbReference type="NCBI Taxonomy" id="483139"/>
    <lineage>
        <taxon>Eukaryota</taxon>
        <taxon>Sar</taxon>
        <taxon>Alveolata</taxon>
        <taxon>Apicomplexa</taxon>
        <taxon>Conoidasida</taxon>
        <taxon>Coccidia</taxon>
        <taxon>Eucoccidiorida</taxon>
        <taxon>Eimeriorina</taxon>
        <taxon>Sarcocystidae</taxon>
        <taxon>Cystoisospora</taxon>
    </lineage>
</organism>
<dbReference type="InterPro" id="IPR011993">
    <property type="entry name" value="PH-like_dom_sf"/>
</dbReference>
<sequence>MASKTSVHLSSLPSSSSPHLQHHSKKQSLSKKRAESPPPPPVPTAIAKAREDISLRCLQRHDSAIRRIVCQAAFVSVYALSEDTKKWDRAHMQGGLHVVERDISCSLLEEEEEGGRGGEQEKRGTSEDDEEEERREFKRKGREGWQNNSSKRKDKKEDSSSSSFPTSSFSSRIRWRLFVLNQRDTDILVENLDESFEMEGEKNHIFYRVTDQHTGSQRIQAIWVYDDKQRLAVQQALQSIIDECKLRRNFSHLPPLLSSTSCSSSSAAFSSSSLPARSSPAGEGKTGESQPGVVAPSGEDLRLYPEGAFSSSSF</sequence>
<evidence type="ECO:0000256" key="5">
    <source>
        <dbReference type="SAM" id="MobiDB-lite"/>
    </source>
</evidence>
<accession>A0A2C6KZ18</accession>
<dbReference type="RefSeq" id="XP_067923479.1">
    <property type="nucleotide sequence ID" value="XM_068064540.1"/>
</dbReference>
<evidence type="ECO:0000256" key="4">
    <source>
        <dbReference type="ARBA" id="ARBA00022664"/>
    </source>
</evidence>
<dbReference type="GO" id="GO:0008047">
    <property type="term" value="F:enzyme activator activity"/>
    <property type="evidence" value="ECO:0007669"/>
    <property type="project" value="InterPro"/>
</dbReference>
<dbReference type="InterPro" id="IPR010334">
    <property type="entry name" value="Dcp1"/>
</dbReference>
<dbReference type="PANTHER" id="PTHR16290">
    <property type="entry name" value="TRANSCRIPTION FACTOR SMIF DECAPPING ENZYME DCP1"/>
    <property type="match status" value="1"/>
</dbReference>
<keyword evidence="4" id="KW-0507">mRNA processing</keyword>
<dbReference type="GO" id="GO:0000290">
    <property type="term" value="P:deadenylation-dependent decapping of nuclear-transcribed mRNA"/>
    <property type="evidence" value="ECO:0007669"/>
    <property type="project" value="InterPro"/>
</dbReference>
<dbReference type="GeneID" id="94427751"/>
<keyword evidence="7" id="KW-1185">Reference proteome</keyword>
<feature type="region of interest" description="Disordered" evidence="5">
    <location>
        <begin position="109"/>
        <end position="167"/>
    </location>
</feature>
<dbReference type="VEuPathDB" id="ToxoDB:CSUI_004348"/>
<dbReference type="GO" id="GO:0006397">
    <property type="term" value="P:mRNA processing"/>
    <property type="evidence" value="ECO:0007669"/>
    <property type="project" value="UniProtKB-KW"/>
</dbReference>
<feature type="compositionally biased region" description="Low complexity" evidence="5">
    <location>
        <begin position="8"/>
        <end position="19"/>
    </location>
</feature>
<dbReference type="GO" id="GO:0031087">
    <property type="term" value="P:deadenylation-independent decapping of nuclear-transcribed mRNA"/>
    <property type="evidence" value="ECO:0007669"/>
    <property type="project" value="TreeGrafter"/>
</dbReference>
<evidence type="ECO:0000256" key="1">
    <source>
        <dbReference type="ARBA" id="ARBA00004496"/>
    </source>
</evidence>
<dbReference type="OrthoDB" id="440673at2759"/>
<name>A0A2C6KZ18_9APIC</name>
<feature type="non-terminal residue" evidence="6">
    <location>
        <position position="314"/>
    </location>
</feature>
<protein>
    <submittedName>
        <fullName evidence="6">Mrna decapping enzyme</fullName>
    </submittedName>
</protein>
<dbReference type="SUPFAM" id="SSF50729">
    <property type="entry name" value="PH domain-like"/>
    <property type="match status" value="1"/>
</dbReference>
<comment type="subcellular location">
    <subcellularLocation>
        <location evidence="1">Cytoplasm</location>
    </subcellularLocation>
</comment>
<keyword evidence="3" id="KW-0963">Cytoplasm</keyword>
<dbReference type="EMBL" id="MIGC01002017">
    <property type="protein sequence ID" value="PHJ21799.1"/>
    <property type="molecule type" value="Genomic_DNA"/>
</dbReference>
<evidence type="ECO:0000256" key="2">
    <source>
        <dbReference type="ARBA" id="ARBA00008778"/>
    </source>
</evidence>
<evidence type="ECO:0000313" key="7">
    <source>
        <dbReference type="Proteomes" id="UP000221165"/>
    </source>
</evidence>